<proteinExistence type="predicted"/>
<accession>A0A139A1J1</accession>
<feature type="transmembrane region" description="Helical" evidence="1">
    <location>
        <begin position="81"/>
        <end position="104"/>
    </location>
</feature>
<dbReference type="AlphaFoldDB" id="A0A139A1J1"/>
<organism evidence="2 3">
    <name type="scientific">Gonapodya prolifera (strain JEL478)</name>
    <name type="common">Monoblepharis prolifera</name>
    <dbReference type="NCBI Taxonomy" id="1344416"/>
    <lineage>
        <taxon>Eukaryota</taxon>
        <taxon>Fungi</taxon>
        <taxon>Fungi incertae sedis</taxon>
        <taxon>Chytridiomycota</taxon>
        <taxon>Chytridiomycota incertae sedis</taxon>
        <taxon>Monoblepharidomycetes</taxon>
        <taxon>Monoblepharidales</taxon>
        <taxon>Gonapodyaceae</taxon>
        <taxon>Gonapodya</taxon>
    </lineage>
</organism>
<keyword evidence="1" id="KW-0472">Membrane</keyword>
<evidence type="ECO:0000313" key="3">
    <source>
        <dbReference type="Proteomes" id="UP000070544"/>
    </source>
</evidence>
<evidence type="ECO:0000256" key="1">
    <source>
        <dbReference type="SAM" id="Phobius"/>
    </source>
</evidence>
<reference evidence="2 3" key="1">
    <citation type="journal article" date="2015" name="Genome Biol. Evol.">
        <title>Phylogenomic analyses indicate that early fungi evolved digesting cell walls of algal ancestors of land plants.</title>
        <authorList>
            <person name="Chang Y."/>
            <person name="Wang S."/>
            <person name="Sekimoto S."/>
            <person name="Aerts A.L."/>
            <person name="Choi C."/>
            <person name="Clum A."/>
            <person name="LaButti K.M."/>
            <person name="Lindquist E.A."/>
            <person name="Yee Ngan C."/>
            <person name="Ohm R.A."/>
            <person name="Salamov A.A."/>
            <person name="Grigoriev I.V."/>
            <person name="Spatafora J.W."/>
            <person name="Berbee M.L."/>
        </authorList>
    </citation>
    <scope>NUCLEOTIDE SEQUENCE [LARGE SCALE GENOMIC DNA]</scope>
    <source>
        <strain evidence="2 3">JEL478</strain>
    </source>
</reference>
<evidence type="ECO:0000313" key="2">
    <source>
        <dbReference type="EMBL" id="KXS10647.1"/>
    </source>
</evidence>
<keyword evidence="1" id="KW-1133">Transmembrane helix</keyword>
<gene>
    <name evidence="2" type="ORF">M427DRAFT_61854</name>
</gene>
<dbReference type="Proteomes" id="UP000070544">
    <property type="component" value="Unassembled WGS sequence"/>
</dbReference>
<protein>
    <submittedName>
        <fullName evidence="2">Uncharacterized protein</fullName>
    </submittedName>
</protein>
<name>A0A139A1J1_GONPJ</name>
<dbReference type="EMBL" id="KQ965819">
    <property type="protein sequence ID" value="KXS10647.1"/>
    <property type="molecule type" value="Genomic_DNA"/>
</dbReference>
<keyword evidence="3" id="KW-1185">Reference proteome</keyword>
<keyword evidence="1" id="KW-0812">Transmembrane</keyword>
<sequence>MHKKPTKPVPPRHAKCHTGLARMPFIAHVVSSKLCTWRCKSQYISLAIADYQRSVDANDPSANGPASGPSSGDSAGLSTGAIAGTAAGGGVALIALNIVGIVVAKRGKAKGAQPAYLSVPQTFPKSEQAACSSQSLGNFSTMHKASQKSRDKWSLLCTSMSPLLETSCHSSQASLLSCSNKYRDGWCAVKDVGSGKIGAASIDALQILGGQNVASGFFVPPRTTASVWAAASVSGSMGVMGAMGAV</sequence>